<dbReference type="GO" id="GO:0090313">
    <property type="term" value="P:regulation of protein targeting to membrane"/>
    <property type="evidence" value="ECO:0007669"/>
    <property type="project" value="TreeGrafter"/>
</dbReference>
<protein>
    <recommendedName>
        <fullName evidence="3">AsmA domain-containing protein</fullName>
    </recommendedName>
</protein>
<dbReference type="PANTHER" id="PTHR30441">
    <property type="entry name" value="DUF748 DOMAIN-CONTAINING PROTEIN"/>
    <property type="match status" value="1"/>
</dbReference>
<evidence type="ECO:0000313" key="1">
    <source>
        <dbReference type="EMBL" id="MBD1399456.1"/>
    </source>
</evidence>
<accession>A0A8J6QW16</accession>
<evidence type="ECO:0000313" key="2">
    <source>
        <dbReference type="Proteomes" id="UP000632828"/>
    </source>
</evidence>
<sequence length="292" mass="31104">MKMLVKLIGLVLVLFLVAGAAVVYFGDTLVQKGIEKGGETALGVPTRVGNVDLSLTGGEATMNQLTIANPPGFTAQQFLVLGQANMAVSLNSLLSDTVTIPRIAISGIRVNLEQKGERNNVKPLLERARSLAGEGSKTTDVPASASKEGGKKFIVTHFSLDDVQVNANLEAFGQNSSLNLVLPKIELRNLGDEQGGLTMPELIEKVVQVILESAQKSSGQLSPALARLLSGELSDLQSLQSGVIDRARRQVDSLTGDLEERLQLNVPEEDKKMIEERAGNLIKGLSDRLGGN</sequence>
<dbReference type="InterPro" id="IPR052894">
    <property type="entry name" value="AsmA-related"/>
</dbReference>
<dbReference type="Pfam" id="PF05359">
    <property type="entry name" value="DUF748"/>
    <property type="match status" value="1"/>
</dbReference>
<dbReference type="GO" id="GO:0005886">
    <property type="term" value="C:plasma membrane"/>
    <property type="evidence" value="ECO:0007669"/>
    <property type="project" value="TreeGrafter"/>
</dbReference>
<dbReference type="AlphaFoldDB" id="A0A8J6QW16"/>
<dbReference type="InterPro" id="IPR008023">
    <property type="entry name" value="DUF748"/>
</dbReference>
<dbReference type="PANTHER" id="PTHR30441:SF8">
    <property type="entry name" value="DUF748 DOMAIN-CONTAINING PROTEIN"/>
    <property type="match status" value="1"/>
</dbReference>
<organism evidence="1 2">
    <name type="scientific">Pelovirga terrestris</name>
    <dbReference type="NCBI Taxonomy" id="2771352"/>
    <lineage>
        <taxon>Bacteria</taxon>
        <taxon>Pseudomonadati</taxon>
        <taxon>Thermodesulfobacteriota</taxon>
        <taxon>Desulfuromonadia</taxon>
        <taxon>Geobacterales</taxon>
        <taxon>Geobacteraceae</taxon>
        <taxon>Pelovirga</taxon>
    </lineage>
</organism>
<name>A0A8J6QW16_9BACT</name>
<evidence type="ECO:0008006" key="3">
    <source>
        <dbReference type="Google" id="ProtNLM"/>
    </source>
</evidence>
<proteinExistence type="predicted"/>
<comment type="caution">
    <text evidence="1">The sequence shown here is derived from an EMBL/GenBank/DDBJ whole genome shotgun (WGS) entry which is preliminary data.</text>
</comment>
<dbReference type="RefSeq" id="WP_191153732.1">
    <property type="nucleotide sequence ID" value="NZ_JACWUN010000002.1"/>
</dbReference>
<reference evidence="1" key="1">
    <citation type="submission" date="2020-09" db="EMBL/GenBank/DDBJ databases">
        <title>Pelobacter alkaliphilus sp. nov., a novel anaerobic arsenate-reducing bacterium from terrestrial mud volcano.</title>
        <authorList>
            <person name="Khomyakova M.A."/>
            <person name="Merkel A.Y."/>
            <person name="Slobodkin A.I."/>
        </authorList>
    </citation>
    <scope>NUCLEOTIDE SEQUENCE</scope>
    <source>
        <strain evidence="1">M08fum</strain>
    </source>
</reference>
<dbReference type="EMBL" id="JACWUN010000002">
    <property type="protein sequence ID" value="MBD1399456.1"/>
    <property type="molecule type" value="Genomic_DNA"/>
</dbReference>
<dbReference type="Proteomes" id="UP000632828">
    <property type="component" value="Unassembled WGS sequence"/>
</dbReference>
<gene>
    <name evidence="1" type="ORF">ICT70_02095</name>
</gene>
<keyword evidence="2" id="KW-1185">Reference proteome</keyword>